<dbReference type="Proteomes" id="UP000009168">
    <property type="component" value="Unassembled WGS sequence"/>
</dbReference>
<dbReference type="InterPro" id="IPR008162">
    <property type="entry name" value="Pyrophosphatase"/>
</dbReference>
<dbReference type="HOGENOM" id="CLU_040684_0_2_1"/>
<evidence type="ECO:0000256" key="4">
    <source>
        <dbReference type="ARBA" id="ARBA00022723"/>
    </source>
</evidence>
<dbReference type="Gene3D" id="3.90.80.10">
    <property type="entry name" value="Inorganic pyrophosphatase"/>
    <property type="match status" value="1"/>
</dbReference>
<dbReference type="GO" id="GO:0006796">
    <property type="term" value="P:phosphate-containing compound metabolic process"/>
    <property type="evidence" value="ECO:0007669"/>
    <property type="project" value="InterPro"/>
</dbReference>
<dbReference type="OMA" id="KEVDRWH"/>
<dbReference type="KEGG" id="tet:TTHERM_00105560"/>
<gene>
    <name evidence="7" type="ORF">TTHERM_00105560</name>
</gene>
<dbReference type="eggNOG" id="KOG1626">
    <property type="taxonomic scope" value="Eukaryota"/>
</dbReference>
<evidence type="ECO:0000256" key="1">
    <source>
        <dbReference type="ARBA" id="ARBA00001946"/>
    </source>
</evidence>
<accession>Q234E2</accession>
<dbReference type="Pfam" id="PF00719">
    <property type="entry name" value="Pyrophosphatase"/>
    <property type="match status" value="1"/>
</dbReference>
<dbReference type="GO" id="GO:0005737">
    <property type="term" value="C:cytoplasm"/>
    <property type="evidence" value="ECO:0007669"/>
    <property type="project" value="InterPro"/>
</dbReference>
<dbReference type="STRING" id="312017.Q234E2"/>
<dbReference type="FunCoup" id="Q234E2">
    <property type="interactions" value="339"/>
</dbReference>
<dbReference type="InterPro" id="IPR036649">
    <property type="entry name" value="Pyrophosphatase_sf"/>
</dbReference>
<dbReference type="InParanoid" id="Q234E2"/>
<reference evidence="8" key="1">
    <citation type="journal article" date="2006" name="PLoS Biol.">
        <title>Macronuclear genome sequence of the ciliate Tetrahymena thermophila, a model eukaryote.</title>
        <authorList>
            <person name="Eisen J.A."/>
            <person name="Coyne R.S."/>
            <person name="Wu M."/>
            <person name="Wu D."/>
            <person name="Thiagarajan M."/>
            <person name="Wortman J.R."/>
            <person name="Badger J.H."/>
            <person name="Ren Q."/>
            <person name="Amedeo P."/>
            <person name="Jones K.M."/>
            <person name="Tallon L.J."/>
            <person name="Delcher A.L."/>
            <person name="Salzberg S.L."/>
            <person name="Silva J.C."/>
            <person name="Haas B.J."/>
            <person name="Majoros W.H."/>
            <person name="Farzad M."/>
            <person name="Carlton J.M."/>
            <person name="Smith R.K. Jr."/>
            <person name="Garg J."/>
            <person name="Pearlman R.E."/>
            <person name="Karrer K.M."/>
            <person name="Sun L."/>
            <person name="Manning G."/>
            <person name="Elde N.C."/>
            <person name="Turkewitz A.P."/>
            <person name="Asai D.J."/>
            <person name="Wilkes D.E."/>
            <person name="Wang Y."/>
            <person name="Cai H."/>
            <person name="Collins K."/>
            <person name="Stewart B.A."/>
            <person name="Lee S.R."/>
            <person name="Wilamowska K."/>
            <person name="Weinberg Z."/>
            <person name="Ruzzo W.L."/>
            <person name="Wloga D."/>
            <person name="Gaertig J."/>
            <person name="Frankel J."/>
            <person name="Tsao C.-C."/>
            <person name="Gorovsky M.A."/>
            <person name="Keeling P.J."/>
            <person name="Waller R.F."/>
            <person name="Patron N.J."/>
            <person name="Cherry J.M."/>
            <person name="Stover N.A."/>
            <person name="Krieger C.J."/>
            <person name="del Toro C."/>
            <person name="Ryder H.F."/>
            <person name="Williamson S.C."/>
            <person name="Barbeau R.A."/>
            <person name="Hamilton E.P."/>
            <person name="Orias E."/>
        </authorList>
    </citation>
    <scope>NUCLEOTIDE SEQUENCE [LARGE SCALE GENOMIC DNA]</scope>
    <source>
        <strain evidence="8">SB210</strain>
    </source>
</reference>
<dbReference type="EMBL" id="GG662767">
    <property type="protein sequence ID" value="EAR92061.1"/>
    <property type="molecule type" value="Genomic_DNA"/>
</dbReference>
<name>Q234E2_TETTS</name>
<dbReference type="SUPFAM" id="SSF50324">
    <property type="entry name" value="Inorganic pyrophosphatase"/>
    <property type="match status" value="1"/>
</dbReference>
<dbReference type="PROSITE" id="PS00387">
    <property type="entry name" value="PPASE"/>
    <property type="match status" value="1"/>
</dbReference>
<evidence type="ECO:0000256" key="3">
    <source>
        <dbReference type="ARBA" id="ARBA00012146"/>
    </source>
</evidence>
<protein>
    <recommendedName>
        <fullName evidence="3">inorganic diphosphatase</fullName>
        <ecNumber evidence="3">3.6.1.1</ecNumber>
    </recommendedName>
</protein>
<evidence type="ECO:0000313" key="7">
    <source>
        <dbReference type="EMBL" id="EAR92061.1"/>
    </source>
</evidence>
<dbReference type="EC" id="3.6.1.1" evidence="3"/>
<evidence type="ECO:0000256" key="5">
    <source>
        <dbReference type="ARBA" id="ARBA00022801"/>
    </source>
</evidence>
<keyword evidence="6" id="KW-0460">Magnesium</keyword>
<evidence type="ECO:0000256" key="6">
    <source>
        <dbReference type="ARBA" id="ARBA00022842"/>
    </source>
</evidence>
<comment type="cofactor">
    <cofactor evidence="1">
        <name>Mg(2+)</name>
        <dbReference type="ChEBI" id="CHEBI:18420"/>
    </cofactor>
</comment>
<keyword evidence="4" id="KW-0479">Metal-binding</keyword>
<keyword evidence="5" id="KW-0378">Hydrolase</keyword>
<sequence length="261" mass="31125">MLLRRNFLKFFYSTVEQGVNFEKRIFLLNKEGKKISFWNDIPLKESSFSKDEFNICIEIPQHRIAKLELTKEEEYHPIKQDTRKNKFNKSETELRYYAQFPLFNYGFFPQTWESSLEKTPEGFLGDDDPLDILELGDMNKEPGQILKVKVLGCFCLIDQGEVDWKILSINSTEAEKKNIQNLKDIERVYGGRLDAIKHWFKYIKTYDGKKANVIHYNEKIFDHEKALEIIHETHNYWKQLSNQTPANNQELNEKKKKFHFI</sequence>
<keyword evidence="8" id="KW-1185">Reference proteome</keyword>
<dbReference type="AlphaFoldDB" id="Q234E2"/>
<comment type="similarity">
    <text evidence="2">Belongs to the PPase family.</text>
</comment>
<dbReference type="GO" id="GO:0000287">
    <property type="term" value="F:magnesium ion binding"/>
    <property type="evidence" value="ECO:0007669"/>
    <property type="project" value="InterPro"/>
</dbReference>
<dbReference type="GO" id="GO:0004427">
    <property type="term" value="F:inorganic diphosphate phosphatase activity"/>
    <property type="evidence" value="ECO:0007669"/>
    <property type="project" value="UniProtKB-EC"/>
</dbReference>
<dbReference type="OrthoDB" id="1608002at2759"/>
<proteinExistence type="inferred from homology"/>
<evidence type="ECO:0000313" key="8">
    <source>
        <dbReference type="Proteomes" id="UP000009168"/>
    </source>
</evidence>
<dbReference type="PANTHER" id="PTHR10286">
    <property type="entry name" value="INORGANIC PYROPHOSPHATASE"/>
    <property type="match status" value="1"/>
</dbReference>
<organism evidence="7 8">
    <name type="scientific">Tetrahymena thermophila (strain SB210)</name>
    <dbReference type="NCBI Taxonomy" id="312017"/>
    <lineage>
        <taxon>Eukaryota</taxon>
        <taxon>Sar</taxon>
        <taxon>Alveolata</taxon>
        <taxon>Ciliophora</taxon>
        <taxon>Intramacronucleata</taxon>
        <taxon>Oligohymenophorea</taxon>
        <taxon>Hymenostomatida</taxon>
        <taxon>Tetrahymenina</taxon>
        <taxon>Tetrahymenidae</taxon>
        <taxon>Tetrahymena</taxon>
    </lineage>
</organism>
<dbReference type="GeneID" id="7828168"/>
<dbReference type="RefSeq" id="XP_001012306.1">
    <property type="nucleotide sequence ID" value="XM_001012306.1"/>
</dbReference>
<evidence type="ECO:0000256" key="2">
    <source>
        <dbReference type="ARBA" id="ARBA00006220"/>
    </source>
</evidence>